<dbReference type="GO" id="GO:0005737">
    <property type="term" value="C:cytoplasm"/>
    <property type="evidence" value="ECO:0007669"/>
    <property type="project" value="InterPro"/>
</dbReference>
<dbReference type="eggNOG" id="COG0745">
    <property type="taxonomic scope" value="Bacteria"/>
</dbReference>
<dbReference type="GO" id="GO:0005509">
    <property type="term" value="F:calcium ion binding"/>
    <property type="evidence" value="ECO:0007669"/>
    <property type="project" value="InterPro"/>
</dbReference>
<dbReference type="GO" id="GO:0003700">
    <property type="term" value="F:DNA-binding transcription factor activity"/>
    <property type="evidence" value="ECO:0007669"/>
    <property type="project" value="InterPro"/>
</dbReference>
<evidence type="ECO:0000313" key="2">
    <source>
        <dbReference type="EMBL" id="KGF54214.1"/>
    </source>
</evidence>
<dbReference type="InterPro" id="IPR036388">
    <property type="entry name" value="WH-like_DNA-bd_sf"/>
</dbReference>
<name>A0A096D9I8_FLAPL</name>
<dbReference type="Gene3D" id="1.10.10.10">
    <property type="entry name" value="Winged helix-like DNA-binding domain superfamily/Winged helix DNA-binding domain"/>
    <property type="match status" value="1"/>
</dbReference>
<feature type="domain" description="Sporulation initiation factor Spo0A C-terminal" evidence="1">
    <location>
        <begin position="23"/>
        <end position="121"/>
    </location>
</feature>
<dbReference type="SUPFAM" id="SSF46894">
    <property type="entry name" value="C-terminal effector domain of the bipartite response regulators"/>
    <property type="match status" value="1"/>
</dbReference>
<reference evidence="2 3" key="1">
    <citation type="submission" date="2011-08" db="EMBL/GenBank/DDBJ databases">
        <title>The Genome Sequence of Clostridium orbiscindens 1_3_50AFAA.</title>
        <authorList>
            <consortium name="The Broad Institute Genome Sequencing Platform"/>
            <person name="Earl A."/>
            <person name="Ward D."/>
            <person name="Feldgarden M."/>
            <person name="Gevers D."/>
            <person name="Daigneault M."/>
            <person name="Strauss J."/>
            <person name="Allen-Vercoe E."/>
            <person name="Young S.K."/>
            <person name="Zeng Q."/>
            <person name="Gargeya S."/>
            <person name="Fitzgerald M."/>
            <person name="Haas B."/>
            <person name="Abouelleil A."/>
            <person name="Alvarado L."/>
            <person name="Arachchi H.M."/>
            <person name="Berlin A."/>
            <person name="Brown A."/>
            <person name="Chapman S.B."/>
            <person name="Chen Z."/>
            <person name="Dunbar C."/>
            <person name="Freedman E."/>
            <person name="Gearin G."/>
            <person name="Gellesch M."/>
            <person name="Goldberg J."/>
            <person name="Griggs A."/>
            <person name="Gujja S."/>
            <person name="Heiman D."/>
            <person name="Howarth C."/>
            <person name="Larson L."/>
            <person name="Lui A."/>
            <person name="MacDonald P.J.P."/>
            <person name="Montmayeur A."/>
            <person name="Murphy C."/>
            <person name="Neiman D."/>
            <person name="Pearson M."/>
            <person name="Priest M."/>
            <person name="Roberts A."/>
            <person name="Saif S."/>
            <person name="Shea T."/>
            <person name="Shenoy N."/>
            <person name="Sisk P."/>
            <person name="Stolte C."/>
            <person name="Sykes S."/>
            <person name="Wortman J."/>
            <person name="Nusbaum C."/>
            <person name="Birren B."/>
        </authorList>
    </citation>
    <scope>NUCLEOTIDE SEQUENCE [LARGE SCALE GENOMIC DNA]</scope>
    <source>
        <strain evidence="2 3">1_3_50AFAA</strain>
    </source>
</reference>
<evidence type="ECO:0000313" key="3">
    <source>
        <dbReference type="Proteomes" id="UP000029585"/>
    </source>
</evidence>
<dbReference type="AlphaFoldDB" id="A0A096D9I8"/>
<dbReference type="EMBL" id="ADLO01000092">
    <property type="protein sequence ID" value="KGF54214.1"/>
    <property type="molecule type" value="Genomic_DNA"/>
</dbReference>
<sequence>MPIFYFVPDREADTFKMPLTAERLLRSLGATGKLAGFRCTVYMIERIQENPEQLQLITKRLYRETGKKFGVSAASVERNLRTLIHFCWSRTDHSFLAHIAGTDLRTPPTNSEFLDMLASYLREMGG</sequence>
<accession>A0A096D9I8</accession>
<dbReference type="GO" id="GO:0003677">
    <property type="term" value="F:DNA binding"/>
    <property type="evidence" value="ECO:0007669"/>
    <property type="project" value="InterPro"/>
</dbReference>
<evidence type="ECO:0000259" key="1">
    <source>
        <dbReference type="Pfam" id="PF08769"/>
    </source>
</evidence>
<dbReference type="InterPro" id="IPR016032">
    <property type="entry name" value="Sig_transdc_resp-reg_C-effctor"/>
</dbReference>
<protein>
    <recommendedName>
        <fullName evidence="1">Sporulation initiation factor Spo0A C-terminal domain-containing protein</fullName>
    </recommendedName>
</protein>
<comment type="caution">
    <text evidence="2">The sequence shown here is derived from an EMBL/GenBank/DDBJ whole genome shotgun (WGS) entry which is preliminary data.</text>
</comment>
<dbReference type="HOGENOM" id="CLU_072509_2_1_9"/>
<dbReference type="PATRIC" id="fig|742738.3.peg.3092"/>
<dbReference type="Pfam" id="PF08769">
    <property type="entry name" value="Spo0A_C"/>
    <property type="match status" value="1"/>
</dbReference>
<keyword evidence="3" id="KW-1185">Reference proteome</keyword>
<dbReference type="RefSeq" id="WP_009256632.1">
    <property type="nucleotide sequence ID" value="NZ_KN174164.1"/>
</dbReference>
<dbReference type="InterPro" id="IPR014879">
    <property type="entry name" value="Spo0A_C"/>
</dbReference>
<proteinExistence type="predicted"/>
<gene>
    <name evidence="2" type="ORF">HMPREF9460_03008</name>
</gene>
<dbReference type="GO" id="GO:0042173">
    <property type="term" value="P:regulation of sporulation resulting in formation of a cellular spore"/>
    <property type="evidence" value="ECO:0007669"/>
    <property type="project" value="InterPro"/>
</dbReference>
<dbReference type="Proteomes" id="UP000029585">
    <property type="component" value="Unassembled WGS sequence"/>
</dbReference>
<organism evidence="2 3">
    <name type="scientific">Flavonifractor plautii 1_3_50AFAA</name>
    <dbReference type="NCBI Taxonomy" id="742738"/>
    <lineage>
        <taxon>Bacteria</taxon>
        <taxon>Bacillati</taxon>
        <taxon>Bacillota</taxon>
        <taxon>Clostridia</taxon>
        <taxon>Eubacteriales</taxon>
        <taxon>Oscillospiraceae</taxon>
        <taxon>Flavonifractor</taxon>
    </lineage>
</organism>